<accession>A0AAJ2ETJ3</accession>
<reference evidence="1" key="1">
    <citation type="submission" date="2023-08" db="EMBL/GenBank/DDBJ databases">
        <title>Functional and genomic diversity of the sorghum phyllosphere microbiome.</title>
        <authorList>
            <person name="Shade A."/>
        </authorList>
    </citation>
    <scope>NUCLEOTIDE SEQUENCE</scope>
    <source>
        <strain evidence="1">SORGH_AS_0974</strain>
    </source>
</reference>
<protein>
    <submittedName>
        <fullName evidence="1">Methyl coenzyme M reductase subunit C</fullName>
    </submittedName>
</protein>
<dbReference type="Proteomes" id="UP001255601">
    <property type="component" value="Unassembled WGS sequence"/>
</dbReference>
<gene>
    <name evidence="1" type="ORF">QE369_000615</name>
</gene>
<organism evidence="1 2">
    <name type="scientific">Agrobacterium larrymoorei</name>
    <dbReference type="NCBI Taxonomy" id="160699"/>
    <lineage>
        <taxon>Bacteria</taxon>
        <taxon>Pseudomonadati</taxon>
        <taxon>Pseudomonadota</taxon>
        <taxon>Alphaproteobacteria</taxon>
        <taxon>Hyphomicrobiales</taxon>
        <taxon>Rhizobiaceae</taxon>
        <taxon>Rhizobium/Agrobacterium group</taxon>
        <taxon>Agrobacterium</taxon>
    </lineage>
</organism>
<evidence type="ECO:0000313" key="1">
    <source>
        <dbReference type="EMBL" id="MDR6100437.1"/>
    </source>
</evidence>
<name>A0AAJ2ETJ3_9HYPH</name>
<dbReference type="AlphaFoldDB" id="A0AAJ2ETJ3"/>
<dbReference type="EMBL" id="JAVIZC010000001">
    <property type="protein sequence ID" value="MDR6100437.1"/>
    <property type="molecule type" value="Genomic_DNA"/>
</dbReference>
<sequence>MCIEIIYTWIDTELIREIVNHCQERLLIIPQKPSRLTQYAELNCKAQLVMSPHQRPKCVFLVIDAPTRILVSLRSDYAARGGLFYYYHDRLSQR</sequence>
<proteinExistence type="predicted"/>
<comment type="caution">
    <text evidence="1">The sequence shown here is derived from an EMBL/GenBank/DDBJ whole genome shotgun (WGS) entry which is preliminary data.</text>
</comment>
<evidence type="ECO:0000313" key="2">
    <source>
        <dbReference type="Proteomes" id="UP001255601"/>
    </source>
</evidence>